<gene>
    <name evidence="1" type="ORF">LFZ25_23595</name>
</gene>
<dbReference type="AlphaFoldDB" id="A0A2C9P770"/>
<sequence>MKTSNLKLSQDVEVTLEDIGSIIEEKPFYEYTAVEDGERVEFSIFAVDETSQGTELLVKFPDGITYSSGGIEYIGGSWVSPALTAGESYTFIAENMLDVEQVIGIHMKSIYPA</sequence>
<evidence type="ECO:0000313" key="1">
    <source>
        <dbReference type="EMBL" id="ASG18691.1"/>
    </source>
</evidence>
<protein>
    <submittedName>
        <fullName evidence="1">Uncharacterized protein</fullName>
    </submittedName>
</protein>
<dbReference type="EMBL" id="CP022117">
    <property type="protein sequence ID" value="ASG18691.1"/>
    <property type="molecule type" value="Genomic_DNA"/>
</dbReference>
<proteinExistence type="predicted"/>
<name>A0A2C9P770_SALET</name>
<dbReference type="RefSeq" id="WP_080246656.1">
    <property type="nucleotide sequence ID" value="NZ_CP022117.1"/>
</dbReference>
<reference evidence="1 2" key="1">
    <citation type="submission" date="2017-06" db="EMBL/GenBank/DDBJ databases">
        <title>Salmonella reference genomes for public health.</title>
        <authorList>
            <person name="Robertson J."/>
            <person name="Yoshida C."/>
            <person name="Gurnik S."/>
            <person name="Nash J."/>
        </authorList>
    </citation>
    <scope>NUCLEOTIDE SEQUENCE [LARGE SCALE GENOMIC DNA]</scope>
    <source>
        <strain evidence="1 2">S-1643</strain>
    </source>
</reference>
<organism evidence="1 2">
    <name type="scientific">Salmonella enterica subsp. enterica serovar Macclesfield str. S-1643</name>
    <dbReference type="NCBI Taxonomy" id="1242107"/>
    <lineage>
        <taxon>Bacteria</taxon>
        <taxon>Pseudomonadati</taxon>
        <taxon>Pseudomonadota</taxon>
        <taxon>Gammaproteobacteria</taxon>
        <taxon>Enterobacterales</taxon>
        <taxon>Enterobacteriaceae</taxon>
        <taxon>Salmonella</taxon>
    </lineage>
</organism>
<accession>A0A2C9P770</accession>
<dbReference type="Proteomes" id="UP000197157">
    <property type="component" value="Chromosome"/>
</dbReference>
<evidence type="ECO:0000313" key="2">
    <source>
        <dbReference type="Proteomes" id="UP000197157"/>
    </source>
</evidence>